<evidence type="ECO:0000313" key="1">
    <source>
        <dbReference type="EMBL" id="MPD04496.1"/>
    </source>
</evidence>
<name>A0A5B7KCC8_PORTR</name>
<dbReference type="Proteomes" id="UP000324222">
    <property type="component" value="Unassembled WGS sequence"/>
</dbReference>
<organism evidence="1 2">
    <name type="scientific">Portunus trituberculatus</name>
    <name type="common">Swimming crab</name>
    <name type="synonym">Neptunus trituberculatus</name>
    <dbReference type="NCBI Taxonomy" id="210409"/>
    <lineage>
        <taxon>Eukaryota</taxon>
        <taxon>Metazoa</taxon>
        <taxon>Ecdysozoa</taxon>
        <taxon>Arthropoda</taxon>
        <taxon>Crustacea</taxon>
        <taxon>Multicrustacea</taxon>
        <taxon>Malacostraca</taxon>
        <taxon>Eumalacostraca</taxon>
        <taxon>Eucarida</taxon>
        <taxon>Decapoda</taxon>
        <taxon>Pleocyemata</taxon>
        <taxon>Brachyura</taxon>
        <taxon>Eubrachyura</taxon>
        <taxon>Portunoidea</taxon>
        <taxon>Portunidae</taxon>
        <taxon>Portuninae</taxon>
        <taxon>Portunus</taxon>
    </lineage>
</organism>
<proteinExistence type="predicted"/>
<keyword evidence="2" id="KW-1185">Reference proteome</keyword>
<accession>A0A5B7KCC8</accession>
<dbReference type="AlphaFoldDB" id="A0A5B7KCC8"/>
<reference evidence="1 2" key="1">
    <citation type="submission" date="2019-05" db="EMBL/GenBank/DDBJ databases">
        <title>Another draft genome of Portunus trituberculatus and its Hox gene families provides insights of decapod evolution.</title>
        <authorList>
            <person name="Jeong J.-H."/>
            <person name="Song I."/>
            <person name="Kim S."/>
            <person name="Choi T."/>
            <person name="Kim D."/>
            <person name="Ryu S."/>
            <person name="Kim W."/>
        </authorList>
    </citation>
    <scope>NUCLEOTIDE SEQUENCE [LARGE SCALE GENOMIC DNA]</scope>
    <source>
        <tissue evidence="1">Muscle</tissue>
    </source>
</reference>
<gene>
    <name evidence="1" type="ORF">E2C01_100189</name>
</gene>
<evidence type="ECO:0000313" key="2">
    <source>
        <dbReference type="Proteomes" id="UP000324222"/>
    </source>
</evidence>
<sequence length="59" mass="6584">MRSTTDATTNISTLSAVTWTTPSLALWSRWTWSTSSTTNGVKTTCIHRSPSLYPHRTAR</sequence>
<comment type="caution">
    <text evidence="1">The sequence shown here is derived from an EMBL/GenBank/DDBJ whole genome shotgun (WGS) entry which is preliminary data.</text>
</comment>
<protein>
    <submittedName>
        <fullName evidence="1">Uncharacterized protein</fullName>
    </submittedName>
</protein>
<dbReference type="EMBL" id="VSRR010141301">
    <property type="protein sequence ID" value="MPD04496.1"/>
    <property type="molecule type" value="Genomic_DNA"/>
</dbReference>